<evidence type="ECO:0000256" key="4">
    <source>
        <dbReference type="ARBA" id="ARBA00022741"/>
    </source>
</evidence>
<organism evidence="8 9">
    <name type="scientific">Roseibium marinum</name>
    <dbReference type="NCBI Taxonomy" id="281252"/>
    <lineage>
        <taxon>Bacteria</taxon>
        <taxon>Pseudomonadati</taxon>
        <taxon>Pseudomonadota</taxon>
        <taxon>Alphaproteobacteria</taxon>
        <taxon>Hyphomicrobiales</taxon>
        <taxon>Stappiaceae</taxon>
        <taxon>Roseibium</taxon>
    </lineage>
</organism>
<dbReference type="Pfam" id="PF00005">
    <property type="entry name" value="ABC_tran"/>
    <property type="match status" value="1"/>
</dbReference>
<evidence type="ECO:0000256" key="6">
    <source>
        <dbReference type="SAM" id="MobiDB-lite"/>
    </source>
</evidence>
<dbReference type="InterPro" id="IPR017871">
    <property type="entry name" value="ABC_transporter-like_CS"/>
</dbReference>
<dbReference type="PANTHER" id="PTHR43776:SF7">
    <property type="entry name" value="D,D-DIPEPTIDE TRANSPORT ATP-BINDING PROTEIN DDPF-RELATED"/>
    <property type="match status" value="1"/>
</dbReference>
<evidence type="ECO:0000313" key="8">
    <source>
        <dbReference type="EMBL" id="POF30962.1"/>
    </source>
</evidence>
<feature type="region of interest" description="Disordered" evidence="6">
    <location>
        <begin position="351"/>
        <end position="379"/>
    </location>
</feature>
<evidence type="ECO:0000256" key="5">
    <source>
        <dbReference type="ARBA" id="ARBA00022840"/>
    </source>
</evidence>
<dbReference type="Gene3D" id="3.40.50.300">
    <property type="entry name" value="P-loop containing nucleotide triphosphate hydrolases"/>
    <property type="match status" value="1"/>
</dbReference>
<comment type="caution">
    <text evidence="8">The sequence shown here is derived from an EMBL/GenBank/DDBJ whole genome shotgun (WGS) entry which is preliminary data.</text>
</comment>
<dbReference type="InterPro" id="IPR013563">
    <property type="entry name" value="Oligopep_ABC_C"/>
</dbReference>
<sequence>MRPPTRDRIIETRALTKRFTSSKGLFGRSVSVSAVNDVSLDIRRGETFSIVGESGCGKSTLARLLVRLLPASEGAVLYEGNDISSLSEPEMRRLRKDLQFVFQDPFSSLNPRMTVGALIEEPMKVHTSLSRKERRLKVADLLTKVGLRAAFANRYPHEFSGGQRQRIGIARALASGPKVIVGDEPVSALDVSVQAQVINLLEDLKAEFDLTLVLIAHDLAVIRHMSDRIAVMYLGEIVELAPNDPLYDKPLHPYTQALMRAIPIASPHGRSMDVSLTGDVPSPLAPPSGCRFHPRCPHATSLCGTEKPALAEAADARMVACHHWEKIAENSQGSVREPPRSENAEKRFALFRERSQRQEPVTAATETQIKLSERSHNNA</sequence>
<dbReference type="NCBIfam" id="TIGR01727">
    <property type="entry name" value="oligo_HPY"/>
    <property type="match status" value="1"/>
</dbReference>
<dbReference type="OrthoDB" id="7802224at2"/>
<dbReference type="PROSITE" id="PS00211">
    <property type="entry name" value="ABC_TRANSPORTER_1"/>
    <property type="match status" value="1"/>
</dbReference>
<dbReference type="FunFam" id="3.40.50.300:FF:000016">
    <property type="entry name" value="Oligopeptide ABC transporter ATP-binding component"/>
    <property type="match status" value="1"/>
</dbReference>
<keyword evidence="5 8" id="KW-0067">ATP-binding</keyword>
<keyword evidence="4" id="KW-0547">Nucleotide-binding</keyword>
<dbReference type="InterPro" id="IPR003439">
    <property type="entry name" value="ABC_transporter-like_ATP-bd"/>
</dbReference>
<dbReference type="EMBL" id="PPCN01000005">
    <property type="protein sequence ID" value="POF30962.1"/>
    <property type="molecule type" value="Genomic_DNA"/>
</dbReference>
<dbReference type="RefSeq" id="WP_103222921.1">
    <property type="nucleotide sequence ID" value="NZ_PPCN01000005.1"/>
</dbReference>
<accession>A0A2S3UTB7</accession>
<dbReference type="Proteomes" id="UP000236959">
    <property type="component" value="Unassembled WGS sequence"/>
</dbReference>
<dbReference type="InterPro" id="IPR027417">
    <property type="entry name" value="P-loop_NTPase"/>
</dbReference>
<keyword evidence="3" id="KW-0813">Transport</keyword>
<evidence type="ECO:0000313" key="9">
    <source>
        <dbReference type="Proteomes" id="UP000236959"/>
    </source>
</evidence>
<dbReference type="PANTHER" id="PTHR43776">
    <property type="entry name" value="TRANSPORT ATP-BINDING PROTEIN"/>
    <property type="match status" value="1"/>
</dbReference>
<dbReference type="NCBIfam" id="NF008453">
    <property type="entry name" value="PRK11308.1"/>
    <property type="match status" value="1"/>
</dbReference>
<keyword evidence="9" id="KW-1185">Reference proteome</keyword>
<dbReference type="AlphaFoldDB" id="A0A2S3UTB7"/>
<dbReference type="CDD" id="cd03257">
    <property type="entry name" value="ABC_NikE_OppD_transporters"/>
    <property type="match status" value="1"/>
</dbReference>
<name>A0A2S3UTB7_9HYPH</name>
<evidence type="ECO:0000256" key="1">
    <source>
        <dbReference type="ARBA" id="ARBA00004417"/>
    </source>
</evidence>
<evidence type="ECO:0000259" key="7">
    <source>
        <dbReference type="PROSITE" id="PS50893"/>
    </source>
</evidence>
<evidence type="ECO:0000256" key="2">
    <source>
        <dbReference type="ARBA" id="ARBA00005417"/>
    </source>
</evidence>
<dbReference type="Pfam" id="PF08352">
    <property type="entry name" value="oligo_HPY"/>
    <property type="match status" value="1"/>
</dbReference>
<feature type="domain" description="ABC transporter" evidence="7">
    <location>
        <begin position="10"/>
        <end position="259"/>
    </location>
</feature>
<proteinExistence type="inferred from homology"/>
<comment type="similarity">
    <text evidence="2">Belongs to the ABC transporter superfamily.</text>
</comment>
<evidence type="ECO:0000256" key="3">
    <source>
        <dbReference type="ARBA" id="ARBA00022448"/>
    </source>
</evidence>
<dbReference type="SUPFAM" id="SSF52540">
    <property type="entry name" value="P-loop containing nucleoside triphosphate hydrolases"/>
    <property type="match status" value="1"/>
</dbReference>
<dbReference type="GO" id="GO:0016887">
    <property type="term" value="F:ATP hydrolysis activity"/>
    <property type="evidence" value="ECO:0007669"/>
    <property type="project" value="InterPro"/>
</dbReference>
<dbReference type="InterPro" id="IPR050319">
    <property type="entry name" value="ABC_transp_ATP-bind"/>
</dbReference>
<reference evidence="8 9" key="1">
    <citation type="submission" date="2018-01" db="EMBL/GenBank/DDBJ databases">
        <title>Genomic Encyclopedia of Archaeal and Bacterial Type Strains, Phase II (KMG-II): from individual species to whole genera.</title>
        <authorList>
            <person name="Goeker M."/>
        </authorList>
    </citation>
    <scope>NUCLEOTIDE SEQUENCE [LARGE SCALE GENOMIC DNA]</scope>
    <source>
        <strain evidence="8 9">DSM 17023</strain>
    </source>
</reference>
<dbReference type="GO" id="GO:0005524">
    <property type="term" value="F:ATP binding"/>
    <property type="evidence" value="ECO:0007669"/>
    <property type="project" value="UniProtKB-KW"/>
</dbReference>
<dbReference type="SMART" id="SM00382">
    <property type="entry name" value="AAA"/>
    <property type="match status" value="1"/>
</dbReference>
<dbReference type="PROSITE" id="PS50893">
    <property type="entry name" value="ABC_TRANSPORTER_2"/>
    <property type="match status" value="1"/>
</dbReference>
<dbReference type="GO" id="GO:0005886">
    <property type="term" value="C:plasma membrane"/>
    <property type="evidence" value="ECO:0007669"/>
    <property type="project" value="UniProtKB-SubCell"/>
</dbReference>
<dbReference type="GO" id="GO:0015833">
    <property type="term" value="P:peptide transport"/>
    <property type="evidence" value="ECO:0007669"/>
    <property type="project" value="InterPro"/>
</dbReference>
<protein>
    <submittedName>
        <fullName evidence="8">Peptide/nickel transport system ATP-binding protein</fullName>
    </submittedName>
</protein>
<dbReference type="GO" id="GO:0055085">
    <property type="term" value="P:transmembrane transport"/>
    <property type="evidence" value="ECO:0007669"/>
    <property type="project" value="UniProtKB-ARBA"/>
</dbReference>
<gene>
    <name evidence="8" type="ORF">CLV41_105140</name>
</gene>
<comment type="subcellular location">
    <subcellularLocation>
        <location evidence="1">Cell inner membrane</location>
        <topology evidence="1">Peripheral membrane protein</topology>
    </subcellularLocation>
</comment>
<dbReference type="InterPro" id="IPR003593">
    <property type="entry name" value="AAA+_ATPase"/>
</dbReference>